<organism evidence="1 2">
    <name type="scientific">Halobacillus salinarum</name>
    <dbReference type="NCBI Taxonomy" id="2932257"/>
    <lineage>
        <taxon>Bacteria</taxon>
        <taxon>Bacillati</taxon>
        <taxon>Bacillota</taxon>
        <taxon>Bacilli</taxon>
        <taxon>Bacillales</taxon>
        <taxon>Bacillaceae</taxon>
        <taxon>Halobacillus</taxon>
    </lineage>
</organism>
<dbReference type="NCBIfam" id="TIGR01683">
    <property type="entry name" value="thiS"/>
    <property type="match status" value="1"/>
</dbReference>
<dbReference type="InterPro" id="IPR016155">
    <property type="entry name" value="Mopterin_synth/thiamin_S_b"/>
</dbReference>
<dbReference type="InterPro" id="IPR012675">
    <property type="entry name" value="Beta-grasp_dom_sf"/>
</dbReference>
<dbReference type="EMBL" id="CP095073">
    <property type="protein sequence ID" value="UOQ42834.1"/>
    <property type="molecule type" value="Genomic_DNA"/>
</dbReference>
<dbReference type="RefSeq" id="WP_244708194.1">
    <property type="nucleotide sequence ID" value="NZ_CP095073.1"/>
</dbReference>
<dbReference type="Proteomes" id="UP000831787">
    <property type="component" value="Chromosome"/>
</dbReference>
<gene>
    <name evidence="1" type="primary">thiS</name>
    <name evidence="1" type="ORF">MUN89_12770</name>
</gene>
<dbReference type="Gene3D" id="3.10.20.30">
    <property type="match status" value="1"/>
</dbReference>
<dbReference type="PANTHER" id="PTHR34472">
    <property type="entry name" value="SULFUR CARRIER PROTEIN THIS"/>
    <property type="match status" value="1"/>
</dbReference>
<reference evidence="1 2" key="1">
    <citation type="submission" date="2022-04" db="EMBL/GenBank/DDBJ databases">
        <title>Halobacillus sp. isolated from saltern.</title>
        <authorList>
            <person name="Won M."/>
            <person name="Lee C.-M."/>
            <person name="Woen H.-Y."/>
            <person name="Kwon S.-W."/>
        </authorList>
    </citation>
    <scope>NUCLEOTIDE SEQUENCE [LARGE SCALE GENOMIC DNA]</scope>
    <source>
        <strain evidence="1 2">SSBR10-3</strain>
    </source>
</reference>
<evidence type="ECO:0000313" key="1">
    <source>
        <dbReference type="EMBL" id="UOQ42834.1"/>
    </source>
</evidence>
<dbReference type="SUPFAM" id="SSF54285">
    <property type="entry name" value="MoaD/ThiS"/>
    <property type="match status" value="1"/>
</dbReference>
<dbReference type="CDD" id="cd00565">
    <property type="entry name" value="Ubl_ThiS"/>
    <property type="match status" value="1"/>
</dbReference>
<keyword evidence="2" id="KW-1185">Reference proteome</keyword>
<evidence type="ECO:0000313" key="2">
    <source>
        <dbReference type="Proteomes" id="UP000831787"/>
    </source>
</evidence>
<accession>A0ABY4EED9</accession>
<dbReference type="PANTHER" id="PTHR34472:SF1">
    <property type="entry name" value="SULFUR CARRIER PROTEIN THIS"/>
    <property type="match status" value="1"/>
</dbReference>
<dbReference type="InterPro" id="IPR003749">
    <property type="entry name" value="ThiS/MoaD-like"/>
</dbReference>
<protein>
    <submittedName>
        <fullName evidence="1">Sulfur carrier protein ThiS</fullName>
    </submittedName>
</protein>
<dbReference type="Pfam" id="PF02597">
    <property type="entry name" value="ThiS"/>
    <property type="match status" value="1"/>
</dbReference>
<dbReference type="InterPro" id="IPR010035">
    <property type="entry name" value="Thi_S"/>
</dbReference>
<proteinExistence type="predicted"/>
<name>A0ABY4EED9_9BACI</name>
<sequence length="67" mass="7573">MSIQVNGKVIELEDGAFSIDELLEKFQLQKKISVVEHNKTIVKKEDYSRIQLTEGDQLEIVHFVGGG</sequence>